<evidence type="ECO:0000313" key="2">
    <source>
        <dbReference type="Proteomes" id="UP001596157"/>
    </source>
</evidence>
<dbReference type="EMBL" id="JBHSKF010000003">
    <property type="protein sequence ID" value="MFC5287325.1"/>
    <property type="molecule type" value="Genomic_DNA"/>
</dbReference>
<protein>
    <submittedName>
        <fullName evidence="1">DUF2332 domain-containing protein</fullName>
    </submittedName>
</protein>
<evidence type="ECO:0000313" key="1">
    <source>
        <dbReference type="EMBL" id="MFC5287325.1"/>
    </source>
</evidence>
<dbReference type="RefSeq" id="WP_378246128.1">
    <property type="nucleotide sequence ID" value="NZ_JBHSKF010000003.1"/>
</dbReference>
<name>A0ABW0EN15_9PSEU</name>
<dbReference type="Pfam" id="PF10094">
    <property type="entry name" value="DUF2332"/>
    <property type="match status" value="1"/>
</dbReference>
<dbReference type="InterPro" id="IPR011200">
    <property type="entry name" value="UCP012608"/>
</dbReference>
<organism evidence="1 2">
    <name type="scientific">Actinokineospora guangxiensis</name>
    <dbReference type="NCBI Taxonomy" id="1490288"/>
    <lineage>
        <taxon>Bacteria</taxon>
        <taxon>Bacillati</taxon>
        <taxon>Actinomycetota</taxon>
        <taxon>Actinomycetes</taxon>
        <taxon>Pseudonocardiales</taxon>
        <taxon>Pseudonocardiaceae</taxon>
        <taxon>Actinokineospora</taxon>
    </lineage>
</organism>
<gene>
    <name evidence="1" type="ORF">ACFPM7_09710</name>
</gene>
<reference evidence="2" key="1">
    <citation type="journal article" date="2019" name="Int. J. Syst. Evol. Microbiol.">
        <title>The Global Catalogue of Microorganisms (GCM) 10K type strain sequencing project: providing services to taxonomists for standard genome sequencing and annotation.</title>
        <authorList>
            <consortium name="The Broad Institute Genomics Platform"/>
            <consortium name="The Broad Institute Genome Sequencing Center for Infectious Disease"/>
            <person name="Wu L."/>
            <person name="Ma J."/>
        </authorList>
    </citation>
    <scope>NUCLEOTIDE SEQUENCE [LARGE SCALE GENOMIC DNA]</scope>
    <source>
        <strain evidence="2">CCUG 59778</strain>
    </source>
</reference>
<comment type="caution">
    <text evidence="1">The sequence shown here is derived from an EMBL/GenBank/DDBJ whole genome shotgun (WGS) entry which is preliminary data.</text>
</comment>
<keyword evidence="2" id="KW-1185">Reference proteome</keyword>
<proteinExistence type="predicted"/>
<accession>A0ABW0EN15</accession>
<dbReference type="Proteomes" id="UP001596157">
    <property type="component" value="Unassembled WGS sequence"/>
</dbReference>
<sequence length="368" mass="39236">MATAQLDEIRSRLRAFADTEAAGESPLYAHLAAQAADDPEVAALLSAAPPEQARPTLLLAAAHRALQANPFHELVNYYPSMGGTYGLDSGTWPLFRSFVLDHADRVRTLVATKTTQTNEVRRAALVYPALALAAKQAKGSVGLLEVGCSAGLLLGLDRYAYRYQTRQSGQIVAGPAKTPVGLHCALEGDSVPVLPKKLALAARVGLDSAPVDLEDEDAVAWLEACVWADQPERQRLLTTAVGLLRKDPPPVVAGDAVDDLAAAAERVPESAPLVVLTSNVLPYLAEQRRREFIAALAELAGRRPTWWVSHEGYRAGLSLILPDRGDLTPGPGAAAFGVLGLTTWESGRPKTAVLGRTAMHGERLTWLA</sequence>